<dbReference type="InterPro" id="IPR013087">
    <property type="entry name" value="Znf_C2H2_type"/>
</dbReference>
<feature type="region of interest" description="Disordered" evidence="2">
    <location>
        <begin position="83"/>
        <end position="111"/>
    </location>
</feature>
<reference evidence="4" key="1">
    <citation type="journal article" date="2023" name="Mol. Phylogenet. Evol.">
        <title>Genome-scale phylogeny and comparative genomics of the fungal order Sordariales.</title>
        <authorList>
            <person name="Hensen N."/>
            <person name="Bonometti L."/>
            <person name="Westerberg I."/>
            <person name="Brannstrom I.O."/>
            <person name="Guillou S."/>
            <person name="Cros-Aarteil S."/>
            <person name="Calhoun S."/>
            <person name="Haridas S."/>
            <person name="Kuo A."/>
            <person name="Mondo S."/>
            <person name="Pangilinan J."/>
            <person name="Riley R."/>
            <person name="LaButti K."/>
            <person name="Andreopoulos B."/>
            <person name="Lipzen A."/>
            <person name="Chen C."/>
            <person name="Yan M."/>
            <person name="Daum C."/>
            <person name="Ng V."/>
            <person name="Clum A."/>
            <person name="Steindorff A."/>
            <person name="Ohm R.A."/>
            <person name="Martin F."/>
            <person name="Silar P."/>
            <person name="Natvig D.O."/>
            <person name="Lalanne C."/>
            <person name="Gautier V."/>
            <person name="Ament-Velasquez S.L."/>
            <person name="Kruys A."/>
            <person name="Hutchinson M.I."/>
            <person name="Powell A.J."/>
            <person name="Barry K."/>
            <person name="Miller A.N."/>
            <person name="Grigoriev I.V."/>
            <person name="Debuchy R."/>
            <person name="Gladieux P."/>
            <person name="Hiltunen Thoren M."/>
            <person name="Johannesson H."/>
        </authorList>
    </citation>
    <scope>NUCLEOTIDE SEQUENCE</scope>
    <source>
        <strain evidence="4">CBS 990.96</strain>
    </source>
</reference>
<reference evidence="4" key="2">
    <citation type="submission" date="2023-05" db="EMBL/GenBank/DDBJ databases">
        <authorList>
            <consortium name="Lawrence Berkeley National Laboratory"/>
            <person name="Steindorff A."/>
            <person name="Hensen N."/>
            <person name="Bonometti L."/>
            <person name="Westerberg I."/>
            <person name="Brannstrom I.O."/>
            <person name="Guillou S."/>
            <person name="Cros-Aarteil S."/>
            <person name="Calhoun S."/>
            <person name="Haridas S."/>
            <person name="Kuo A."/>
            <person name="Mondo S."/>
            <person name="Pangilinan J."/>
            <person name="Riley R."/>
            <person name="Labutti K."/>
            <person name="Andreopoulos B."/>
            <person name="Lipzen A."/>
            <person name="Chen C."/>
            <person name="Yanf M."/>
            <person name="Daum C."/>
            <person name="Ng V."/>
            <person name="Clum A."/>
            <person name="Ohm R."/>
            <person name="Martin F."/>
            <person name="Silar P."/>
            <person name="Natvig D."/>
            <person name="Lalanne C."/>
            <person name="Gautier V."/>
            <person name="Ament-Velasquez S.L."/>
            <person name="Kruys A."/>
            <person name="Hutchinson M.I."/>
            <person name="Powell A.J."/>
            <person name="Barry K."/>
            <person name="Miller A.N."/>
            <person name="Grigoriev I.V."/>
            <person name="Debuchy R."/>
            <person name="Gladieux P."/>
            <person name="Thoren M.H."/>
            <person name="Johannesson H."/>
        </authorList>
    </citation>
    <scope>NUCLEOTIDE SEQUENCE</scope>
    <source>
        <strain evidence="4">CBS 990.96</strain>
    </source>
</reference>
<dbReference type="SMART" id="SM00355">
    <property type="entry name" value="ZnF_C2H2"/>
    <property type="match status" value="2"/>
</dbReference>
<name>A0AAN7BNP7_9PEZI</name>
<dbReference type="EMBL" id="MU865343">
    <property type="protein sequence ID" value="KAK4226693.1"/>
    <property type="molecule type" value="Genomic_DNA"/>
</dbReference>
<dbReference type="PROSITE" id="PS50157">
    <property type="entry name" value="ZINC_FINGER_C2H2_2"/>
    <property type="match status" value="1"/>
</dbReference>
<evidence type="ECO:0000259" key="3">
    <source>
        <dbReference type="PROSITE" id="PS50157"/>
    </source>
</evidence>
<sequence>PLIMATPDRPYTKWKGLTTWGTLVPEGYRLSTTTPKHPYICPIRTCRKVFEKMNRLGGHFVRQHRGTLLHDNKDGTLSERGRYAGLRDSAPGGRTKPAIVISRGPVDPTEPPMLPPTYRDGDSQQASRQLPQSTWDLVQPFLTNHKGINVPEGGYVKLLLELPRLRDFDWNTEWIDTHPFIDTKPRDISTLIMQLTGDIAPNPCTKCASGRGLFKSCIMLSADAPKLPLANIFCCANCFYHFGQTYCSHKGWGEERSKAIIAGRVTADSESVVARQSSQTNGLHKPAIAITETEPDEQDFVLPPIDDSDEEYVEPSDHAEENDEEMVEIPAGLEMADADRRYDMWPDENVELAPLPGILLPAGYRLNRSDRIRPWVCPVIQCRKAFQRVKDMGFHFKRAHYGECLEDNGDGSFDLVRSYYDKKRGIGPGGKILVDAPAVVVSHK</sequence>
<dbReference type="Pfam" id="PF12511">
    <property type="entry name" value="DUF3716"/>
    <property type="match status" value="1"/>
</dbReference>
<organism evidence="4 5">
    <name type="scientific">Podospora fimiseda</name>
    <dbReference type="NCBI Taxonomy" id="252190"/>
    <lineage>
        <taxon>Eukaryota</taxon>
        <taxon>Fungi</taxon>
        <taxon>Dikarya</taxon>
        <taxon>Ascomycota</taxon>
        <taxon>Pezizomycotina</taxon>
        <taxon>Sordariomycetes</taxon>
        <taxon>Sordariomycetidae</taxon>
        <taxon>Sordariales</taxon>
        <taxon>Podosporaceae</taxon>
        <taxon>Podospora</taxon>
    </lineage>
</organism>
<keyword evidence="1" id="KW-0862">Zinc</keyword>
<comment type="caution">
    <text evidence="4">The sequence shown here is derived from an EMBL/GenBank/DDBJ whole genome shotgun (WGS) entry which is preliminary data.</text>
</comment>
<dbReference type="AlphaFoldDB" id="A0AAN7BNP7"/>
<keyword evidence="1" id="KW-0863">Zinc-finger</keyword>
<evidence type="ECO:0000313" key="4">
    <source>
        <dbReference type="EMBL" id="KAK4226693.1"/>
    </source>
</evidence>
<dbReference type="InterPro" id="IPR022190">
    <property type="entry name" value="DUF3716"/>
</dbReference>
<accession>A0AAN7BNP7</accession>
<evidence type="ECO:0000256" key="1">
    <source>
        <dbReference type="PROSITE-ProRule" id="PRU00042"/>
    </source>
</evidence>
<evidence type="ECO:0000256" key="2">
    <source>
        <dbReference type="SAM" id="MobiDB-lite"/>
    </source>
</evidence>
<proteinExistence type="predicted"/>
<keyword evidence="1" id="KW-0479">Metal-binding</keyword>
<feature type="non-terminal residue" evidence="4">
    <location>
        <position position="444"/>
    </location>
</feature>
<evidence type="ECO:0000313" key="5">
    <source>
        <dbReference type="Proteomes" id="UP001301958"/>
    </source>
</evidence>
<dbReference type="GO" id="GO:0008270">
    <property type="term" value="F:zinc ion binding"/>
    <property type="evidence" value="ECO:0007669"/>
    <property type="project" value="UniProtKB-KW"/>
</dbReference>
<gene>
    <name evidence="4" type="ORF">QBC38DRAFT_337808</name>
</gene>
<dbReference type="PROSITE" id="PS00028">
    <property type="entry name" value="ZINC_FINGER_C2H2_1"/>
    <property type="match status" value="2"/>
</dbReference>
<keyword evidence="5" id="KW-1185">Reference proteome</keyword>
<dbReference type="Proteomes" id="UP001301958">
    <property type="component" value="Unassembled WGS sequence"/>
</dbReference>
<feature type="domain" description="C2H2-type" evidence="3">
    <location>
        <begin position="375"/>
        <end position="403"/>
    </location>
</feature>
<feature type="non-terminal residue" evidence="4">
    <location>
        <position position="1"/>
    </location>
</feature>
<protein>
    <recommendedName>
        <fullName evidence="3">C2H2-type domain-containing protein</fullName>
    </recommendedName>
</protein>